<dbReference type="EMBL" id="JANBUJ010004027">
    <property type="protein sequence ID" value="KAJ2758685.1"/>
    <property type="molecule type" value="Genomic_DNA"/>
</dbReference>
<gene>
    <name evidence="1" type="ORF">IWQ57_006757</name>
</gene>
<evidence type="ECO:0000313" key="2">
    <source>
        <dbReference type="Proteomes" id="UP001140234"/>
    </source>
</evidence>
<dbReference type="Proteomes" id="UP001140234">
    <property type="component" value="Unassembled WGS sequence"/>
</dbReference>
<reference evidence="1" key="1">
    <citation type="submission" date="2022-07" db="EMBL/GenBank/DDBJ databases">
        <title>Phylogenomic reconstructions and comparative analyses of Kickxellomycotina fungi.</title>
        <authorList>
            <person name="Reynolds N.K."/>
            <person name="Stajich J.E."/>
            <person name="Barry K."/>
            <person name="Grigoriev I.V."/>
            <person name="Crous P."/>
            <person name="Smith M.E."/>
        </authorList>
    </citation>
    <scope>NUCLEOTIDE SEQUENCE</scope>
    <source>
        <strain evidence="1">CBS 109366</strain>
    </source>
</reference>
<feature type="non-terminal residue" evidence="1">
    <location>
        <position position="1"/>
    </location>
</feature>
<proteinExistence type="predicted"/>
<keyword evidence="2" id="KW-1185">Reference proteome</keyword>
<sequence>TMYGNNGACPRLVSLLSEITHGDRYQRFLKDQGALMTRLQNIFGVSGGSWDEGWDGYFDVLHARLCHDMKLPCTAGSGGAAEQVCATTQDAAQVSRNANYEWAFKYRDCPNAHDLTRLTIGSLVGTLREQMTAHIAGKTAALKFALYSGHDSTVWPLLGVLGADQHSSLWPPYASNLIFELWKKQDGQRVVRVIFNGNVLGLASDSAWCDMNACPVDKFLAHIDTFIPTNITAECAAS</sequence>
<accession>A0ACC1JJ86</accession>
<name>A0ACC1JJ86_9FUNG</name>
<organism evidence="1 2">
    <name type="scientific">Coemansia nantahalensis</name>
    <dbReference type="NCBI Taxonomy" id="2789366"/>
    <lineage>
        <taxon>Eukaryota</taxon>
        <taxon>Fungi</taxon>
        <taxon>Fungi incertae sedis</taxon>
        <taxon>Zoopagomycota</taxon>
        <taxon>Kickxellomycotina</taxon>
        <taxon>Kickxellomycetes</taxon>
        <taxon>Kickxellales</taxon>
        <taxon>Kickxellaceae</taxon>
        <taxon>Coemansia</taxon>
    </lineage>
</organism>
<protein>
    <submittedName>
        <fullName evidence="1">Uncharacterized protein</fullName>
    </submittedName>
</protein>
<evidence type="ECO:0000313" key="1">
    <source>
        <dbReference type="EMBL" id="KAJ2758685.1"/>
    </source>
</evidence>
<comment type="caution">
    <text evidence="1">The sequence shown here is derived from an EMBL/GenBank/DDBJ whole genome shotgun (WGS) entry which is preliminary data.</text>
</comment>